<organism evidence="7 8">
    <name type="scientific">Platanthera guangdongensis</name>
    <dbReference type="NCBI Taxonomy" id="2320717"/>
    <lineage>
        <taxon>Eukaryota</taxon>
        <taxon>Viridiplantae</taxon>
        <taxon>Streptophyta</taxon>
        <taxon>Embryophyta</taxon>
        <taxon>Tracheophyta</taxon>
        <taxon>Spermatophyta</taxon>
        <taxon>Magnoliopsida</taxon>
        <taxon>Liliopsida</taxon>
        <taxon>Asparagales</taxon>
        <taxon>Orchidaceae</taxon>
        <taxon>Orchidoideae</taxon>
        <taxon>Orchideae</taxon>
        <taxon>Orchidinae</taxon>
        <taxon>Platanthera</taxon>
    </lineage>
</organism>
<evidence type="ECO:0000256" key="4">
    <source>
        <dbReference type="ARBA" id="ARBA00022701"/>
    </source>
</evidence>
<dbReference type="PANTHER" id="PTHR46372:SF2">
    <property type="entry name" value="PROTEIN WVD2-LIKE 3"/>
    <property type="match status" value="1"/>
</dbReference>
<evidence type="ECO:0000256" key="5">
    <source>
        <dbReference type="ARBA" id="ARBA00023212"/>
    </source>
</evidence>
<dbReference type="Pfam" id="PF06886">
    <property type="entry name" value="TPX2"/>
    <property type="match status" value="1"/>
</dbReference>
<evidence type="ECO:0000313" key="7">
    <source>
        <dbReference type="EMBL" id="KAK8964098.1"/>
    </source>
</evidence>
<evidence type="ECO:0000256" key="3">
    <source>
        <dbReference type="ARBA" id="ARBA00022490"/>
    </source>
</evidence>
<name>A0ABR2MJC9_9ASPA</name>
<feature type="domain" description="TPX2 C-terminal" evidence="6">
    <location>
        <begin position="36"/>
        <end position="71"/>
    </location>
</feature>
<gene>
    <name evidence="7" type="ORF">KSP40_PGU020203</name>
</gene>
<protein>
    <recommendedName>
        <fullName evidence="6">TPX2 C-terminal domain-containing protein</fullName>
    </recommendedName>
</protein>
<comment type="similarity">
    <text evidence="2">Belongs to the TPX2 family.</text>
</comment>
<evidence type="ECO:0000256" key="1">
    <source>
        <dbReference type="ARBA" id="ARBA00004245"/>
    </source>
</evidence>
<dbReference type="PANTHER" id="PTHR46372">
    <property type="entry name" value="PROTEIN WVD2-LIKE 3"/>
    <property type="match status" value="1"/>
</dbReference>
<keyword evidence="8" id="KW-1185">Reference proteome</keyword>
<proteinExistence type="inferred from homology"/>
<evidence type="ECO:0000256" key="2">
    <source>
        <dbReference type="ARBA" id="ARBA00005885"/>
    </source>
</evidence>
<comment type="subcellular location">
    <subcellularLocation>
        <location evidence="1">Cytoplasm</location>
        <location evidence="1">Cytoskeleton</location>
    </subcellularLocation>
</comment>
<dbReference type="Proteomes" id="UP001412067">
    <property type="component" value="Unassembled WGS sequence"/>
</dbReference>
<dbReference type="InterPro" id="IPR044806">
    <property type="entry name" value="WVD2/WDL1-4"/>
</dbReference>
<keyword evidence="4" id="KW-0493">Microtubule</keyword>
<accession>A0ABR2MJC9</accession>
<reference evidence="7 8" key="1">
    <citation type="journal article" date="2022" name="Nat. Plants">
        <title>Genomes of leafy and leafless Platanthera orchids illuminate the evolution of mycoheterotrophy.</title>
        <authorList>
            <person name="Li M.H."/>
            <person name="Liu K.W."/>
            <person name="Li Z."/>
            <person name="Lu H.C."/>
            <person name="Ye Q.L."/>
            <person name="Zhang D."/>
            <person name="Wang J.Y."/>
            <person name="Li Y.F."/>
            <person name="Zhong Z.M."/>
            <person name="Liu X."/>
            <person name="Yu X."/>
            <person name="Liu D.K."/>
            <person name="Tu X.D."/>
            <person name="Liu B."/>
            <person name="Hao Y."/>
            <person name="Liao X.Y."/>
            <person name="Jiang Y.T."/>
            <person name="Sun W.H."/>
            <person name="Chen J."/>
            <person name="Chen Y.Q."/>
            <person name="Ai Y."/>
            <person name="Zhai J.W."/>
            <person name="Wu S.S."/>
            <person name="Zhou Z."/>
            <person name="Hsiao Y.Y."/>
            <person name="Wu W.L."/>
            <person name="Chen Y.Y."/>
            <person name="Lin Y.F."/>
            <person name="Hsu J.L."/>
            <person name="Li C.Y."/>
            <person name="Wang Z.W."/>
            <person name="Zhao X."/>
            <person name="Zhong W.Y."/>
            <person name="Ma X.K."/>
            <person name="Ma L."/>
            <person name="Huang J."/>
            <person name="Chen G.Z."/>
            <person name="Huang M.Z."/>
            <person name="Huang L."/>
            <person name="Peng D.H."/>
            <person name="Luo Y.B."/>
            <person name="Zou S.Q."/>
            <person name="Chen S.P."/>
            <person name="Lan S."/>
            <person name="Tsai W.C."/>
            <person name="Van de Peer Y."/>
            <person name="Liu Z.J."/>
        </authorList>
    </citation>
    <scope>NUCLEOTIDE SEQUENCE [LARGE SCALE GENOMIC DNA]</scope>
    <source>
        <strain evidence="7">Lor288</strain>
    </source>
</reference>
<sequence length="95" mass="10937">MSVSAVNGWELASADVFYILFNAQIVPPICVWDVLQESQEAEIKQLRKSLTFKATIYQEPYPPKVELKKVVNLSRIANLSLEYMSRSKFRLLTSR</sequence>
<comment type="caution">
    <text evidence="7">The sequence shown here is derived from an EMBL/GenBank/DDBJ whole genome shotgun (WGS) entry which is preliminary data.</text>
</comment>
<keyword evidence="5" id="KW-0206">Cytoskeleton</keyword>
<dbReference type="InterPro" id="IPR027329">
    <property type="entry name" value="TPX2_C"/>
</dbReference>
<dbReference type="EMBL" id="JBBWWR010000007">
    <property type="protein sequence ID" value="KAK8964098.1"/>
    <property type="molecule type" value="Genomic_DNA"/>
</dbReference>
<keyword evidence="3" id="KW-0963">Cytoplasm</keyword>
<evidence type="ECO:0000259" key="6">
    <source>
        <dbReference type="Pfam" id="PF06886"/>
    </source>
</evidence>
<evidence type="ECO:0000313" key="8">
    <source>
        <dbReference type="Proteomes" id="UP001412067"/>
    </source>
</evidence>